<dbReference type="PANTHER" id="PTHR12526">
    <property type="entry name" value="GLYCOSYLTRANSFERASE"/>
    <property type="match status" value="1"/>
</dbReference>
<dbReference type="EMBL" id="UINC01021047">
    <property type="protein sequence ID" value="SVA87777.1"/>
    <property type="molecule type" value="Genomic_DNA"/>
</dbReference>
<dbReference type="CDD" id="cd03801">
    <property type="entry name" value="GT4_PimA-like"/>
    <property type="match status" value="1"/>
</dbReference>
<name>A0A381ZGA7_9ZZZZ</name>
<feature type="domain" description="Glycosyl transferase family 1" evidence="3">
    <location>
        <begin position="182"/>
        <end position="345"/>
    </location>
</feature>
<dbReference type="InterPro" id="IPR028098">
    <property type="entry name" value="Glyco_trans_4-like_N"/>
</dbReference>
<accession>A0A381ZGA7</accession>
<dbReference type="Gene3D" id="3.40.50.2000">
    <property type="entry name" value="Glycogen Phosphorylase B"/>
    <property type="match status" value="2"/>
</dbReference>
<reference evidence="5" key="1">
    <citation type="submission" date="2018-05" db="EMBL/GenBank/DDBJ databases">
        <authorList>
            <person name="Lanie J.A."/>
            <person name="Ng W.-L."/>
            <person name="Kazmierczak K.M."/>
            <person name="Andrzejewski T.M."/>
            <person name="Davidsen T.M."/>
            <person name="Wayne K.J."/>
            <person name="Tettelin H."/>
            <person name="Glass J.I."/>
            <person name="Rusch D."/>
            <person name="Podicherti R."/>
            <person name="Tsui H.-C.T."/>
            <person name="Winkler M.E."/>
        </authorList>
    </citation>
    <scope>NUCLEOTIDE SEQUENCE</scope>
</reference>
<evidence type="ECO:0000259" key="3">
    <source>
        <dbReference type="Pfam" id="PF00534"/>
    </source>
</evidence>
<evidence type="ECO:0000256" key="2">
    <source>
        <dbReference type="ARBA" id="ARBA00022679"/>
    </source>
</evidence>
<dbReference type="GO" id="GO:0016757">
    <property type="term" value="F:glycosyltransferase activity"/>
    <property type="evidence" value="ECO:0007669"/>
    <property type="project" value="UniProtKB-KW"/>
</dbReference>
<dbReference type="AlphaFoldDB" id="A0A381ZGA7"/>
<gene>
    <name evidence="5" type="ORF">METZ01_LOCUS140631</name>
</gene>
<dbReference type="PANTHER" id="PTHR12526:SF510">
    <property type="entry name" value="D-INOSITOL 3-PHOSPHATE GLYCOSYLTRANSFERASE"/>
    <property type="match status" value="1"/>
</dbReference>
<sequence length="378" mass="42599">VRITHLIYDDLGNPWLGGGGAVRAREIYRRLAPRHQITLICGAYPGAPSEERVDGIRILRVGSQRSYALSRLTYALSALRHLGRQDSDVWVHEFSAFAPLFPSTRRRQNGVLFFYHMLGFHAVKKHPIVGWVSWLSENWVLRAYRRILTISPSVTDLIAQRRPDALIQCVYTGVESSYFQMEPEEGDYILYFGRTDIHTKGLDTLIEAFSTLASDHPTLRLRFAGRGSPEQEERLDQLVKAARLEDRVEIIGSVDEATKSELLRRALLVAMPSRYEGWGIAAIEAAAAARPLVGTRIPGLVDAVKDEETGLLVEAGDADALAQSMKRLLEDGDLRHRLGVAGRQWARRFDWEQIAVDQEEFLAKALEPQRPATTPREH</sequence>
<keyword evidence="1" id="KW-0328">Glycosyltransferase</keyword>
<evidence type="ECO:0000256" key="1">
    <source>
        <dbReference type="ARBA" id="ARBA00022676"/>
    </source>
</evidence>
<dbReference type="SUPFAM" id="SSF53756">
    <property type="entry name" value="UDP-Glycosyltransferase/glycogen phosphorylase"/>
    <property type="match status" value="1"/>
</dbReference>
<dbReference type="Pfam" id="PF13439">
    <property type="entry name" value="Glyco_transf_4"/>
    <property type="match status" value="1"/>
</dbReference>
<keyword evidence="2" id="KW-0808">Transferase</keyword>
<proteinExistence type="predicted"/>
<evidence type="ECO:0000259" key="4">
    <source>
        <dbReference type="Pfam" id="PF13439"/>
    </source>
</evidence>
<evidence type="ECO:0000313" key="5">
    <source>
        <dbReference type="EMBL" id="SVA87777.1"/>
    </source>
</evidence>
<dbReference type="Pfam" id="PF00534">
    <property type="entry name" value="Glycos_transf_1"/>
    <property type="match status" value="1"/>
</dbReference>
<feature type="domain" description="Glycosyltransferase subfamily 4-like N-terminal" evidence="4">
    <location>
        <begin position="18"/>
        <end position="175"/>
    </location>
</feature>
<evidence type="ECO:0008006" key="6">
    <source>
        <dbReference type="Google" id="ProtNLM"/>
    </source>
</evidence>
<protein>
    <recommendedName>
        <fullName evidence="6">Glycosyl transferase family 1 domain-containing protein</fullName>
    </recommendedName>
</protein>
<dbReference type="InterPro" id="IPR001296">
    <property type="entry name" value="Glyco_trans_1"/>
</dbReference>
<feature type="non-terminal residue" evidence="5">
    <location>
        <position position="1"/>
    </location>
</feature>
<organism evidence="5">
    <name type="scientific">marine metagenome</name>
    <dbReference type="NCBI Taxonomy" id="408172"/>
    <lineage>
        <taxon>unclassified sequences</taxon>
        <taxon>metagenomes</taxon>
        <taxon>ecological metagenomes</taxon>
    </lineage>
</organism>